<dbReference type="Gene3D" id="1.20.200.10">
    <property type="entry name" value="Fumarase/aspartase (Central domain)"/>
    <property type="match status" value="1"/>
</dbReference>
<feature type="domain" description="Adenylosuccinate lyase C-terminal" evidence="3">
    <location>
        <begin position="367"/>
        <end position="446"/>
    </location>
</feature>
<dbReference type="InterPro" id="IPR000362">
    <property type="entry name" value="Fumarate_lyase_fam"/>
</dbReference>
<dbReference type="PROSITE" id="PS00163">
    <property type="entry name" value="FUMARATE_LYASES"/>
    <property type="match status" value="1"/>
</dbReference>
<protein>
    <recommendedName>
        <fullName evidence="3">Adenylosuccinate lyase C-terminal domain-containing protein</fullName>
    </recommendedName>
</protein>
<keyword evidence="2" id="KW-0732">Signal</keyword>
<dbReference type="EMBL" id="SHBE01000008">
    <property type="protein sequence ID" value="RZO25940.1"/>
    <property type="molecule type" value="Genomic_DNA"/>
</dbReference>
<evidence type="ECO:0000313" key="5">
    <source>
        <dbReference type="Proteomes" id="UP000315825"/>
    </source>
</evidence>
<evidence type="ECO:0000256" key="2">
    <source>
        <dbReference type="SAM" id="SignalP"/>
    </source>
</evidence>
<dbReference type="PANTHER" id="PTHR43172:SF1">
    <property type="entry name" value="ADENYLOSUCCINATE LYASE"/>
    <property type="match status" value="1"/>
</dbReference>
<sequence length="457" mass="51456">MLRKFLFLLLLINGFIASSAKSVEEIYSNDNKNQLFMNVEVALAEAQGELGIIPMSAAVEFKNKANIKYLSHDDVQKENARVRHGLVARLNVWKRSLDKDAVEFLHYGATTVDIMDTVLVLQIHDSLALLIEDLLEIEMHLLKLTKENLYTYMAGRTLGQHALPITFGKKMSTWLGENRRNIERLEHVKNKIRQSGILKGAVGSYLGLGENAIKTEALMMQKLGLDEPHKDDWHGIRDVFAEYALTLALVSKSFGRIGNELTLLQMTELGETEEDLGADAVGSSTMPQKKNPRGPGDLIEYSRIIPRLSEVVLDDMINSFERDGQKSDEELRDISIVAEKMINRAKPLLKNLKVNKDKMRANLNLTNGLILSQRLTFYLADKIGKDTANDLMHDVAKYALENNLNLKDAALLNPVISNNISKSELDMILDPETYIGLAVQQAQLVIKEIELKRDQHK</sequence>
<dbReference type="GO" id="GO:0044208">
    <property type="term" value="P:'de novo' AMP biosynthetic process"/>
    <property type="evidence" value="ECO:0007669"/>
    <property type="project" value="TreeGrafter"/>
</dbReference>
<dbReference type="InterPro" id="IPR022761">
    <property type="entry name" value="Fumarate_lyase_N"/>
</dbReference>
<dbReference type="Gene3D" id="1.10.40.30">
    <property type="entry name" value="Fumarase/aspartase (C-terminal domain)"/>
    <property type="match status" value="1"/>
</dbReference>
<dbReference type="SMART" id="SM00998">
    <property type="entry name" value="ADSL_C"/>
    <property type="match status" value="1"/>
</dbReference>
<dbReference type="InterPro" id="IPR020557">
    <property type="entry name" value="Fumarate_lyase_CS"/>
</dbReference>
<reference evidence="4 5" key="1">
    <citation type="submission" date="2019-02" db="EMBL/GenBank/DDBJ databases">
        <title>Prokaryotic population dynamics and viral predation in marine succession experiment using metagenomics: the confinement effect.</title>
        <authorList>
            <person name="Haro-Moreno J.M."/>
            <person name="Rodriguez-Valera F."/>
            <person name="Lopez-Perez M."/>
        </authorList>
    </citation>
    <scope>NUCLEOTIDE SEQUENCE [LARGE SCALE GENOMIC DNA]</scope>
    <source>
        <strain evidence="4">MED-G159</strain>
    </source>
</reference>
<feature type="signal peptide" evidence="2">
    <location>
        <begin position="1"/>
        <end position="20"/>
    </location>
</feature>
<dbReference type="PANTHER" id="PTHR43172">
    <property type="entry name" value="ADENYLOSUCCINATE LYASE"/>
    <property type="match status" value="1"/>
</dbReference>
<dbReference type="GO" id="GO:0004018">
    <property type="term" value="F:N6-(1,2-dicarboxyethyl)AMP AMP-lyase (fumarate-forming) activity"/>
    <property type="evidence" value="ECO:0007669"/>
    <property type="project" value="TreeGrafter"/>
</dbReference>
<proteinExistence type="predicted"/>
<dbReference type="PRINTS" id="PR00145">
    <property type="entry name" value="ARGSUCLYASE"/>
</dbReference>
<evidence type="ECO:0000259" key="3">
    <source>
        <dbReference type="SMART" id="SM00998"/>
    </source>
</evidence>
<evidence type="ECO:0000313" key="4">
    <source>
        <dbReference type="EMBL" id="RZO25940.1"/>
    </source>
</evidence>
<comment type="caution">
    <text evidence="4">The sequence shown here is derived from an EMBL/GenBank/DDBJ whole genome shotgun (WGS) entry which is preliminary data.</text>
</comment>
<feature type="chain" id="PRO_5022008125" description="Adenylosuccinate lyase C-terminal domain-containing protein" evidence="2">
    <location>
        <begin position="21"/>
        <end position="457"/>
    </location>
</feature>
<gene>
    <name evidence="4" type="ORF">EVA92_04285</name>
</gene>
<dbReference type="PRINTS" id="PR00149">
    <property type="entry name" value="FUMRATELYASE"/>
</dbReference>
<dbReference type="Proteomes" id="UP000315825">
    <property type="component" value="Unassembled WGS sequence"/>
</dbReference>
<dbReference type="GO" id="GO:0070626">
    <property type="term" value="F:(S)-2-(5-amino-1-(5-phospho-D-ribosyl)imidazole-4-carboxamido) succinate lyase (fumarate-forming) activity"/>
    <property type="evidence" value="ECO:0007669"/>
    <property type="project" value="TreeGrafter"/>
</dbReference>
<organism evidence="4 5">
    <name type="scientific">SAR86 cluster bacterium</name>
    <dbReference type="NCBI Taxonomy" id="2030880"/>
    <lineage>
        <taxon>Bacteria</taxon>
        <taxon>Pseudomonadati</taxon>
        <taxon>Pseudomonadota</taxon>
        <taxon>Gammaproteobacteria</taxon>
        <taxon>SAR86 cluster</taxon>
    </lineage>
</organism>
<name>A0A520MXI3_9GAMM</name>
<dbReference type="InterPro" id="IPR008948">
    <property type="entry name" value="L-Aspartase-like"/>
</dbReference>
<dbReference type="InterPro" id="IPR019468">
    <property type="entry name" value="AdenyloSucc_lyase_C"/>
</dbReference>
<dbReference type="GO" id="GO:0005829">
    <property type="term" value="C:cytosol"/>
    <property type="evidence" value="ECO:0007669"/>
    <property type="project" value="TreeGrafter"/>
</dbReference>
<accession>A0A520MXI3</accession>
<evidence type="ECO:0000256" key="1">
    <source>
        <dbReference type="ARBA" id="ARBA00023239"/>
    </source>
</evidence>
<keyword evidence="1" id="KW-0456">Lyase</keyword>
<dbReference type="AlphaFoldDB" id="A0A520MXI3"/>
<dbReference type="SUPFAM" id="SSF48557">
    <property type="entry name" value="L-aspartase-like"/>
    <property type="match status" value="1"/>
</dbReference>
<dbReference type="Pfam" id="PF10397">
    <property type="entry name" value="ADSL_C"/>
    <property type="match status" value="1"/>
</dbReference>
<dbReference type="Pfam" id="PF00206">
    <property type="entry name" value="Lyase_1"/>
    <property type="match status" value="1"/>
</dbReference>